<dbReference type="GO" id="GO:0016746">
    <property type="term" value="F:acyltransferase activity"/>
    <property type="evidence" value="ECO:0007669"/>
    <property type="project" value="UniProtKB-KW"/>
</dbReference>
<dbReference type="InterPro" id="IPR003010">
    <property type="entry name" value="C-N_Hydrolase"/>
</dbReference>
<comment type="pathway">
    <text evidence="8">Protein modification; lipoprotein biosynthesis (N-acyl transfer).</text>
</comment>
<keyword evidence="4 8" id="KW-0812">Transmembrane</keyword>
<name>A0ABW1T1C1_9ACTN</name>
<gene>
    <name evidence="8 11" type="primary">lnt</name>
    <name evidence="11" type="ORF">ACFQGU_11390</name>
</gene>
<feature type="domain" description="CN hydrolase" evidence="10">
    <location>
        <begin position="240"/>
        <end position="509"/>
    </location>
</feature>
<dbReference type="HAMAP" id="MF_01148">
    <property type="entry name" value="Lnt"/>
    <property type="match status" value="1"/>
</dbReference>
<accession>A0ABW1T1C1</accession>
<evidence type="ECO:0000256" key="7">
    <source>
        <dbReference type="ARBA" id="ARBA00023315"/>
    </source>
</evidence>
<dbReference type="PANTHER" id="PTHR38686:SF1">
    <property type="entry name" value="APOLIPOPROTEIN N-ACYLTRANSFERASE"/>
    <property type="match status" value="1"/>
</dbReference>
<sequence length="561" mass="59095">MSVTGDDAREGLDEVPGVDGVEPRPSRGPVARETMLRAAGSILGGLLLVLSFPPYDIVYLAPPALALMTLSWHGVRARRGFWLGYLAGAAFLLPHLAWMRVVGTDAWLLLGGAFALFIALTAAGVAATSRLRAWPLVVPLMWVLSEAIRDRVPLGGFPWGRLAYGQTDTTLTPYAALAGAPLVTFAIALVGALLAFVVLRWREPRLAVGTLVAVAVICTAGGLVPLPTEGQATDGQPSEVVAAVIQGNVPEPGLDFQGEREQVLKNHVAETERLAADVAAGRAPQPDLVIWPENSTDIDPLRDPAAAARIQSAVDAIDVPVLVGAVVEKPDDPTYIWNTGIVWLPTSSGTPGPSDFYVKQHPVPFGEWIPGRAVLAKLIGRFDRIPRDFAPGDSTGVLQVGPARLGNLICFEVAYDELGRAAVQGVGVKGDLEGQGARILAVQTNNATYNLTGQPQQQLGMSRLRAVEHGRAVLIASTSGISAIVRPDGTLAGSIGELQAGYLVDTVPLRDDLTIADSAGAVPELLAAAAAVVLWILAVFGLRRRRDVGSEEPQPSKEPSA</sequence>
<dbReference type="RefSeq" id="WP_386766738.1">
    <property type="nucleotide sequence ID" value="NZ_JBHSTI010000008.1"/>
</dbReference>
<reference evidence="12" key="1">
    <citation type="journal article" date="2019" name="Int. J. Syst. Evol. Microbiol.">
        <title>The Global Catalogue of Microorganisms (GCM) 10K type strain sequencing project: providing services to taxonomists for standard genome sequencing and annotation.</title>
        <authorList>
            <consortium name="The Broad Institute Genomics Platform"/>
            <consortium name="The Broad Institute Genome Sequencing Center for Infectious Disease"/>
            <person name="Wu L."/>
            <person name="Ma J."/>
        </authorList>
    </citation>
    <scope>NUCLEOTIDE SEQUENCE [LARGE SCALE GENOMIC DNA]</scope>
    <source>
        <strain evidence="12">CGMCC 4.7317</strain>
    </source>
</reference>
<dbReference type="Pfam" id="PF00795">
    <property type="entry name" value="CN_hydrolase"/>
    <property type="match status" value="1"/>
</dbReference>
<dbReference type="EMBL" id="JBHSTI010000008">
    <property type="protein sequence ID" value="MFC6238483.1"/>
    <property type="molecule type" value="Genomic_DNA"/>
</dbReference>
<evidence type="ECO:0000313" key="11">
    <source>
        <dbReference type="EMBL" id="MFC6238483.1"/>
    </source>
</evidence>
<keyword evidence="6 8" id="KW-0472">Membrane</keyword>
<evidence type="ECO:0000256" key="1">
    <source>
        <dbReference type="ARBA" id="ARBA00004651"/>
    </source>
</evidence>
<evidence type="ECO:0000256" key="9">
    <source>
        <dbReference type="SAM" id="MobiDB-lite"/>
    </source>
</evidence>
<dbReference type="CDD" id="cd07571">
    <property type="entry name" value="ALP_N-acyl_transferase"/>
    <property type="match status" value="1"/>
</dbReference>
<dbReference type="InterPro" id="IPR004563">
    <property type="entry name" value="Apolipo_AcylTrfase"/>
</dbReference>
<comment type="subcellular location">
    <subcellularLocation>
        <location evidence="1 8">Cell membrane</location>
        <topology evidence="1 8">Multi-pass membrane protein</topology>
    </subcellularLocation>
</comment>
<evidence type="ECO:0000256" key="8">
    <source>
        <dbReference type="HAMAP-Rule" id="MF_01148"/>
    </source>
</evidence>
<feature type="transmembrane region" description="Helical" evidence="8">
    <location>
        <begin position="525"/>
        <end position="542"/>
    </location>
</feature>
<feature type="transmembrane region" description="Helical" evidence="8">
    <location>
        <begin position="174"/>
        <end position="199"/>
    </location>
</feature>
<proteinExistence type="inferred from homology"/>
<protein>
    <recommendedName>
        <fullName evidence="8">Apolipoprotein N-acyltransferase</fullName>
        <shortName evidence="8">ALP N-acyltransferase</shortName>
        <ecNumber evidence="8">2.3.1.269</ecNumber>
    </recommendedName>
</protein>
<feature type="compositionally biased region" description="Basic and acidic residues" evidence="9">
    <location>
        <begin position="1"/>
        <end position="12"/>
    </location>
</feature>
<evidence type="ECO:0000256" key="2">
    <source>
        <dbReference type="ARBA" id="ARBA00022475"/>
    </source>
</evidence>
<evidence type="ECO:0000256" key="3">
    <source>
        <dbReference type="ARBA" id="ARBA00022679"/>
    </source>
</evidence>
<dbReference type="EC" id="2.3.1.269" evidence="8"/>
<evidence type="ECO:0000259" key="10">
    <source>
        <dbReference type="PROSITE" id="PS50263"/>
    </source>
</evidence>
<dbReference type="Proteomes" id="UP001596138">
    <property type="component" value="Unassembled WGS sequence"/>
</dbReference>
<dbReference type="SUPFAM" id="SSF56317">
    <property type="entry name" value="Carbon-nitrogen hydrolase"/>
    <property type="match status" value="1"/>
</dbReference>
<dbReference type="PANTHER" id="PTHR38686">
    <property type="entry name" value="APOLIPOPROTEIN N-ACYLTRANSFERASE"/>
    <property type="match status" value="1"/>
</dbReference>
<feature type="transmembrane region" description="Helical" evidence="8">
    <location>
        <begin position="34"/>
        <end position="51"/>
    </location>
</feature>
<dbReference type="PROSITE" id="PS50263">
    <property type="entry name" value="CN_HYDROLASE"/>
    <property type="match status" value="1"/>
</dbReference>
<feature type="transmembrane region" description="Helical" evidence="8">
    <location>
        <begin position="82"/>
        <end position="101"/>
    </location>
</feature>
<evidence type="ECO:0000256" key="4">
    <source>
        <dbReference type="ARBA" id="ARBA00022692"/>
    </source>
</evidence>
<comment type="function">
    <text evidence="8">Catalyzes the phospholipid dependent N-acylation of the N-terminal cysteine of apolipoprotein, the last step in lipoprotein maturation.</text>
</comment>
<keyword evidence="5 8" id="KW-1133">Transmembrane helix</keyword>
<dbReference type="Gene3D" id="3.60.110.10">
    <property type="entry name" value="Carbon-nitrogen hydrolase"/>
    <property type="match status" value="1"/>
</dbReference>
<dbReference type="InterPro" id="IPR045378">
    <property type="entry name" value="LNT_N"/>
</dbReference>
<keyword evidence="3 8" id="KW-0808">Transferase</keyword>
<evidence type="ECO:0000256" key="5">
    <source>
        <dbReference type="ARBA" id="ARBA00022989"/>
    </source>
</evidence>
<feature type="transmembrane region" description="Helical" evidence="8">
    <location>
        <begin position="206"/>
        <end position="226"/>
    </location>
</feature>
<comment type="caution">
    <text evidence="11">The sequence shown here is derived from an EMBL/GenBank/DDBJ whole genome shotgun (WGS) entry which is preliminary data.</text>
</comment>
<evidence type="ECO:0000313" key="12">
    <source>
        <dbReference type="Proteomes" id="UP001596138"/>
    </source>
</evidence>
<organism evidence="11 12">
    <name type="scientific">Longivirga aurantiaca</name>
    <dbReference type="NCBI Taxonomy" id="1837743"/>
    <lineage>
        <taxon>Bacteria</taxon>
        <taxon>Bacillati</taxon>
        <taxon>Actinomycetota</taxon>
        <taxon>Actinomycetes</taxon>
        <taxon>Sporichthyales</taxon>
        <taxon>Sporichthyaceae</taxon>
        <taxon>Longivirga</taxon>
    </lineage>
</organism>
<dbReference type="NCBIfam" id="TIGR00546">
    <property type="entry name" value="lnt"/>
    <property type="match status" value="1"/>
</dbReference>
<feature type="region of interest" description="Disordered" evidence="9">
    <location>
        <begin position="1"/>
        <end position="29"/>
    </location>
</feature>
<keyword evidence="7 8" id="KW-0012">Acyltransferase</keyword>
<keyword evidence="2 8" id="KW-1003">Cell membrane</keyword>
<dbReference type="Pfam" id="PF20154">
    <property type="entry name" value="LNT_N"/>
    <property type="match status" value="1"/>
</dbReference>
<evidence type="ECO:0000256" key="6">
    <source>
        <dbReference type="ARBA" id="ARBA00023136"/>
    </source>
</evidence>
<dbReference type="InterPro" id="IPR036526">
    <property type="entry name" value="C-N_Hydrolase_sf"/>
</dbReference>
<comment type="catalytic activity">
    <reaction evidence="8">
        <text>N-terminal S-1,2-diacyl-sn-glyceryl-L-cysteinyl-[lipoprotein] + a glycerophospholipid = N-acyl-S-1,2-diacyl-sn-glyceryl-L-cysteinyl-[lipoprotein] + a 2-acyl-sn-glycero-3-phospholipid + H(+)</text>
        <dbReference type="Rhea" id="RHEA:48228"/>
        <dbReference type="Rhea" id="RHEA-COMP:14681"/>
        <dbReference type="Rhea" id="RHEA-COMP:14684"/>
        <dbReference type="ChEBI" id="CHEBI:15378"/>
        <dbReference type="ChEBI" id="CHEBI:136912"/>
        <dbReference type="ChEBI" id="CHEBI:140656"/>
        <dbReference type="ChEBI" id="CHEBI:140657"/>
        <dbReference type="ChEBI" id="CHEBI:140660"/>
        <dbReference type="EC" id="2.3.1.269"/>
    </reaction>
</comment>
<feature type="transmembrane region" description="Helical" evidence="8">
    <location>
        <begin position="107"/>
        <end position="126"/>
    </location>
</feature>
<keyword evidence="12" id="KW-1185">Reference proteome</keyword>
<comment type="similarity">
    <text evidence="8">Belongs to the CN hydrolase family. Apolipoprotein N-acyltransferase subfamily.</text>
</comment>